<reference evidence="1 2" key="1">
    <citation type="submission" date="2024-09" db="EMBL/GenBank/DDBJ databases">
        <title>Floridaenema gen nov. (Aerosakkonemataceae, Aerosakkonematales ord. nov., Cyanobacteria) from benthic tropical and subtropical fresh waters, with the description of four new species.</title>
        <authorList>
            <person name="Moretto J.A."/>
            <person name="Berthold D.E."/>
            <person name="Lefler F.W."/>
            <person name="Huang I.-S."/>
            <person name="Laughinghouse H. IV."/>
        </authorList>
    </citation>
    <scope>NUCLEOTIDE SEQUENCE [LARGE SCALE GENOMIC DNA]</scope>
    <source>
        <strain evidence="1 2">BLCC-F46</strain>
    </source>
</reference>
<name>A0ABV4X772_9CYAN</name>
<dbReference type="EMBL" id="JBHFNQ010000131">
    <property type="protein sequence ID" value="MFB2878645.1"/>
    <property type="molecule type" value="Genomic_DNA"/>
</dbReference>
<comment type="caution">
    <text evidence="1">The sequence shown here is derived from an EMBL/GenBank/DDBJ whole genome shotgun (WGS) entry which is preliminary data.</text>
</comment>
<protein>
    <submittedName>
        <fullName evidence="1">NfeD family protein</fullName>
    </submittedName>
</protein>
<keyword evidence="2" id="KW-1185">Reference proteome</keyword>
<dbReference type="InterPro" id="IPR012340">
    <property type="entry name" value="NA-bd_OB-fold"/>
</dbReference>
<accession>A0ABV4X772</accession>
<dbReference type="RefSeq" id="WP_413271709.1">
    <property type="nucleotide sequence ID" value="NZ_JBHFNQ010000131.1"/>
</dbReference>
<gene>
    <name evidence="1" type="ORF">ACE1CC_17485</name>
</gene>
<organism evidence="1 2">
    <name type="scientific">Floridaenema aerugineum BLCC-F46</name>
    <dbReference type="NCBI Taxonomy" id="3153654"/>
    <lineage>
        <taxon>Bacteria</taxon>
        <taxon>Bacillati</taxon>
        <taxon>Cyanobacteriota</taxon>
        <taxon>Cyanophyceae</taxon>
        <taxon>Oscillatoriophycideae</taxon>
        <taxon>Aerosakkonematales</taxon>
        <taxon>Aerosakkonemataceae</taxon>
        <taxon>Floridanema</taxon>
        <taxon>Floridanema aerugineum</taxon>
    </lineage>
</organism>
<evidence type="ECO:0000313" key="2">
    <source>
        <dbReference type="Proteomes" id="UP001576774"/>
    </source>
</evidence>
<sequence>MSNFFIDSQVELFPDKIQATVVEKITSHQPGRVWCRGSYWPARLYQLDYSITLEPSQQVFAVGIEGITLLIVSE</sequence>
<dbReference type="Proteomes" id="UP001576774">
    <property type="component" value="Unassembled WGS sequence"/>
</dbReference>
<evidence type="ECO:0000313" key="1">
    <source>
        <dbReference type="EMBL" id="MFB2878645.1"/>
    </source>
</evidence>
<proteinExistence type="predicted"/>
<dbReference type="Gene3D" id="2.40.50.140">
    <property type="entry name" value="Nucleic acid-binding proteins"/>
    <property type="match status" value="1"/>
</dbReference>